<dbReference type="EMBL" id="CP058214">
    <property type="protein sequence ID" value="QPC43274.1"/>
    <property type="molecule type" value="Genomic_DNA"/>
</dbReference>
<dbReference type="Pfam" id="PF03480">
    <property type="entry name" value="DctP"/>
    <property type="match status" value="1"/>
</dbReference>
<evidence type="ECO:0000313" key="4">
    <source>
        <dbReference type="Proteomes" id="UP000593594"/>
    </source>
</evidence>
<dbReference type="PANTHER" id="PTHR33376">
    <property type="match status" value="1"/>
</dbReference>
<accession>A0A7S8HCA9</accession>
<dbReference type="Gene3D" id="3.40.190.170">
    <property type="entry name" value="Bacterial extracellular solute-binding protein, family 7"/>
    <property type="match status" value="1"/>
</dbReference>
<keyword evidence="4" id="KW-1185">Reference proteome</keyword>
<proteinExistence type="predicted"/>
<gene>
    <name evidence="3" type="ORF">HW532_11565</name>
</gene>
<evidence type="ECO:0000313" key="3">
    <source>
        <dbReference type="EMBL" id="QPC43274.1"/>
    </source>
</evidence>
<reference evidence="3 4" key="1">
    <citation type="submission" date="2020-06" db="EMBL/GenBank/DDBJ databases">
        <title>Genome sequence of 2 isolates from Red Sea Mangroves.</title>
        <authorList>
            <person name="Sefrji F."/>
            <person name="Michoud G."/>
            <person name="Merlino G."/>
            <person name="Daffonchio D."/>
        </authorList>
    </citation>
    <scope>NUCLEOTIDE SEQUENCE [LARGE SCALE GENOMIC DNA]</scope>
    <source>
        <strain evidence="3 4">R1DC25</strain>
    </source>
</reference>
<dbReference type="KEGG" id="kmn:HW532_11565"/>
<feature type="chain" id="PRO_5032782880" evidence="2">
    <location>
        <begin position="26"/>
        <end position="332"/>
    </location>
</feature>
<dbReference type="InterPro" id="IPR018389">
    <property type="entry name" value="DctP_fam"/>
</dbReference>
<dbReference type="NCBIfam" id="NF037995">
    <property type="entry name" value="TRAP_S1"/>
    <property type="match status" value="1"/>
</dbReference>
<dbReference type="CDD" id="cd13602">
    <property type="entry name" value="PBP2_TRAP_BpDctp6_7"/>
    <property type="match status" value="1"/>
</dbReference>
<keyword evidence="1 2" id="KW-0732">Signal</keyword>
<dbReference type="RefSeq" id="WP_213160636.1">
    <property type="nucleotide sequence ID" value="NZ_CP058214.1"/>
</dbReference>
<organism evidence="3 4">
    <name type="scientific">Kaustia mangrovi</name>
    <dbReference type="NCBI Taxonomy" id="2593653"/>
    <lineage>
        <taxon>Bacteria</taxon>
        <taxon>Pseudomonadati</taxon>
        <taxon>Pseudomonadota</taxon>
        <taxon>Alphaproteobacteria</taxon>
        <taxon>Hyphomicrobiales</taxon>
        <taxon>Parvibaculaceae</taxon>
        <taxon>Kaustia</taxon>
    </lineage>
</organism>
<protein>
    <submittedName>
        <fullName evidence="3">TRAP transporter substrate-binding protein</fullName>
    </submittedName>
</protein>
<dbReference type="AlphaFoldDB" id="A0A7S8HCA9"/>
<dbReference type="PANTHER" id="PTHR33376:SF4">
    <property type="entry name" value="SIALIC ACID-BINDING PERIPLASMIC PROTEIN SIAP"/>
    <property type="match status" value="1"/>
</dbReference>
<dbReference type="InterPro" id="IPR038404">
    <property type="entry name" value="TRAP_DctP_sf"/>
</dbReference>
<dbReference type="Proteomes" id="UP000593594">
    <property type="component" value="Chromosome"/>
</dbReference>
<evidence type="ECO:0000256" key="1">
    <source>
        <dbReference type="ARBA" id="ARBA00022729"/>
    </source>
</evidence>
<feature type="signal peptide" evidence="2">
    <location>
        <begin position="1"/>
        <end position="25"/>
    </location>
</feature>
<dbReference type="GO" id="GO:0055085">
    <property type="term" value="P:transmembrane transport"/>
    <property type="evidence" value="ECO:0007669"/>
    <property type="project" value="InterPro"/>
</dbReference>
<name>A0A7S8HCA9_9HYPH</name>
<evidence type="ECO:0000256" key="2">
    <source>
        <dbReference type="SAM" id="SignalP"/>
    </source>
</evidence>
<sequence>MNRTILKGLATGAVLAGLAAQPAMAIEWDMPNEYNATSIHALGDKYFADALSQKTDGEITITHHFGGSLGYKSVDQFDAVADGAVPIADTFVGPLSGIDPMFLLSSLPFVASSIDEAKLLWEVARPYYEKIFEENNQKLLYASPWPPSGIWSKTPVIAPGDVKTLKIRTYDANGTITFRDVGAAPIQLSWADVVPQLNTGGIGAVLTSADGGAAASLWEYLSDFSEVNYASPLNMTHMNLDVFNALTPEQQEAVLEAAEETTEHQWQLVRERRVGNYDTMRENGMNVHVDDVSPELLEVLATAGEAAIADWLEKTGETGQKILDEFAEQAGK</sequence>